<evidence type="ECO:0000313" key="1">
    <source>
        <dbReference type="EMBL" id="CAG7817601.1"/>
    </source>
</evidence>
<accession>A0A8J2P7I5</accession>
<gene>
    <name evidence="1" type="ORF">AFUS01_LOCUS28156</name>
</gene>
<keyword evidence="2" id="KW-1185">Reference proteome</keyword>
<evidence type="ECO:0000313" key="2">
    <source>
        <dbReference type="Proteomes" id="UP000708208"/>
    </source>
</evidence>
<protein>
    <submittedName>
        <fullName evidence="1">Uncharacterized protein</fullName>
    </submittedName>
</protein>
<sequence>METKYFEREEVWVTNAMNVDGGSPSSRCVNCSVNYDEEGAFGRTRKVQEIFLDSRSLNSGQLGSNNQHLEVGRILWRIFRLNYILEDGRDEEEEDLLNPEDLSVCQKCSQGLAELWKVYNAFLDLGEQNSYLSLRIAKLDEIIEKQWRPQTGNFIQLRSDIFDDDDSKSTETEEVVSITPVAEPRIRGKIPVRVQEVMPEPSVLSLRTDENLLPSPISDLIVGDEEDNFEEEQLWGRLAVTPEIHG</sequence>
<name>A0A8J2P7I5_9HEXA</name>
<dbReference type="Proteomes" id="UP000708208">
    <property type="component" value="Unassembled WGS sequence"/>
</dbReference>
<feature type="non-terminal residue" evidence="1">
    <location>
        <position position="246"/>
    </location>
</feature>
<dbReference type="EMBL" id="CAJVCH010398314">
    <property type="protein sequence ID" value="CAG7817601.1"/>
    <property type="molecule type" value="Genomic_DNA"/>
</dbReference>
<organism evidence="1 2">
    <name type="scientific">Allacma fusca</name>
    <dbReference type="NCBI Taxonomy" id="39272"/>
    <lineage>
        <taxon>Eukaryota</taxon>
        <taxon>Metazoa</taxon>
        <taxon>Ecdysozoa</taxon>
        <taxon>Arthropoda</taxon>
        <taxon>Hexapoda</taxon>
        <taxon>Collembola</taxon>
        <taxon>Symphypleona</taxon>
        <taxon>Sminthuridae</taxon>
        <taxon>Allacma</taxon>
    </lineage>
</organism>
<comment type="caution">
    <text evidence="1">The sequence shown here is derived from an EMBL/GenBank/DDBJ whole genome shotgun (WGS) entry which is preliminary data.</text>
</comment>
<reference evidence="1" key="1">
    <citation type="submission" date="2021-06" db="EMBL/GenBank/DDBJ databases">
        <authorList>
            <person name="Hodson N. C."/>
            <person name="Mongue J. A."/>
            <person name="Jaron S. K."/>
        </authorList>
    </citation>
    <scope>NUCLEOTIDE SEQUENCE</scope>
</reference>
<dbReference type="AlphaFoldDB" id="A0A8J2P7I5"/>
<proteinExistence type="predicted"/>